<accession>A0A812UVU0</accession>
<feature type="transmembrane region" description="Helical" evidence="1">
    <location>
        <begin position="267"/>
        <end position="288"/>
    </location>
</feature>
<comment type="caution">
    <text evidence="2">The sequence shown here is derived from an EMBL/GenBank/DDBJ whole genome shotgun (WGS) entry which is preliminary data.</text>
</comment>
<dbReference type="Proteomes" id="UP000604046">
    <property type="component" value="Unassembled WGS sequence"/>
</dbReference>
<evidence type="ECO:0000313" key="3">
    <source>
        <dbReference type="Proteomes" id="UP000604046"/>
    </source>
</evidence>
<feature type="transmembrane region" description="Helical" evidence="1">
    <location>
        <begin position="189"/>
        <end position="210"/>
    </location>
</feature>
<gene>
    <name evidence="2" type="primary">Kif11</name>
    <name evidence="2" type="ORF">SNAT2548_LOCUS33244</name>
</gene>
<name>A0A812UVU0_9DINO</name>
<protein>
    <submittedName>
        <fullName evidence="2">Kif11 protein</fullName>
    </submittedName>
</protein>
<proteinExistence type="predicted"/>
<feature type="transmembrane region" description="Helical" evidence="1">
    <location>
        <begin position="150"/>
        <end position="169"/>
    </location>
</feature>
<organism evidence="2 3">
    <name type="scientific">Symbiodinium natans</name>
    <dbReference type="NCBI Taxonomy" id="878477"/>
    <lineage>
        <taxon>Eukaryota</taxon>
        <taxon>Sar</taxon>
        <taxon>Alveolata</taxon>
        <taxon>Dinophyceae</taxon>
        <taxon>Suessiales</taxon>
        <taxon>Symbiodiniaceae</taxon>
        <taxon>Symbiodinium</taxon>
    </lineage>
</organism>
<sequence>MPANALGEGIELPIRASHASGANAEERPQRFARRRTTLVDLGKKLEACSEPDAATATATKILAVYTLARVAGNVLAVGWEASYFAMFDGVLRPVMTGFAVHFLLRNNGRFSEKSLLHLWCRRAIFSLAFFVGDDGFLGLVVWAFQGSAFAMNSLCVLGTLLWEIGCNCMQMHMTNLKLSALDRGFTAKLCHVVGILGILSILFLSGKATIRNCLYGHAMLSVTDLAVVNLSLFCCCVILLTQCCSLCFVACRALLAAGGDKAIRSTAHLLLGSAVLVLLGPALSFWSFYTYLTRDILLSKWKVTSGSWLTFDLFLQICNTLALSGVVGPKQWNRPMDAFRQLADLSGFGFASKRIAFPGHINERATKCIVSFPGKYSELWDEAVSAVTSQAGKTGTDSWSLACVFLTDAASGLGQHAENLDTPGKCWCHSIYGQVPAETYLNVVEVDPDRIDSPDNRQMLAFKRSDAEAMGQLLVIKSDQSDISWQRELAEATHKAQQLCWAKDGRAPWGCQWFEEWKKNADFAAQLHQELHVFYFEGRTGQGKVPWDQLCDEAAKAKAREGGGLGASQTAEVAYLQRMGFSFIEHDIRDFQAFIAADE</sequence>
<keyword evidence="1" id="KW-0812">Transmembrane</keyword>
<keyword evidence="1" id="KW-0472">Membrane</keyword>
<feature type="transmembrane region" description="Helical" evidence="1">
    <location>
        <begin position="230"/>
        <end position="255"/>
    </location>
</feature>
<reference evidence="2" key="1">
    <citation type="submission" date="2021-02" db="EMBL/GenBank/DDBJ databases">
        <authorList>
            <person name="Dougan E. K."/>
            <person name="Rhodes N."/>
            <person name="Thang M."/>
            <person name="Chan C."/>
        </authorList>
    </citation>
    <scope>NUCLEOTIDE SEQUENCE</scope>
</reference>
<dbReference type="AlphaFoldDB" id="A0A812UVU0"/>
<dbReference type="EMBL" id="CAJNDS010002746">
    <property type="protein sequence ID" value="CAE7582722.1"/>
    <property type="molecule type" value="Genomic_DNA"/>
</dbReference>
<evidence type="ECO:0000313" key="2">
    <source>
        <dbReference type="EMBL" id="CAE7582722.1"/>
    </source>
</evidence>
<keyword evidence="1" id="KW-1133">Transmembrane helix</keyword>
<keyword evidence="3" id="KW-1185">Reference proteome</keyword>
<evidence type="ECO:0000256" key="1">
    <source>
        <dbReference type="SAM" id="Phobius"/>
    </source>
</evidence>